<dbReference type="Gene3D" id="2.60.120.200">
    <property type="match status" value="1"/>
</dbReference>
<sequence length="580" mass="62008">MADPEKSISTVFLSGTDGYHTYRIPAIVCANDGTLLAFCEGRKRSSSDAGDIDIVLKRSTDHGATWGELLLVQEEGGDASITIGNPVPIVDKTTGFIHLLFTRENDTVFHTVSTDNGNTWSPRSEITSSVKLDEWGWYATGPCHGVQLTRGEQAGRLVAPANHRIGGNGSDSGSFGAQIIYSDDHGATWKMDAYVEESNGTAPNETTLVELNTLGSPLGGGSYGSHLYINSRDYGSDPGARSEAYSGDGGSSYSVGYDGNAHFVTPICQGSLVRFSAVDAGDLENRIIFSAPNGGSRRNGSLWVSNDETQTWSEPKLLLEGAYAYSDMVKTDDGQLGVFAETDGYGAIKFIKVNEEWIDQEPPPAENPSGAFWNFEEKAVGSFTDTGSGSVVDISVAGEQHNLTADLELEYIVGAPAYTPSRALAFVGEGGLRLADGLSRNHYDYGANDSFTVEVAFRVSEGEEQTGALVAKDLGSNQPSWWLRIENGGHLRFLVADHSSEAIASTGDVTFNDGEWHSVAAVKDATARRLRLYVDGILLADVADTTTGSHANSQSLCIGRFNGSNRHFTGAIDFVRITAS</sequence>
<keyword evidence="5" id="KW-1015">Disulfide bond</keyword>
<gene>
    <name evidence="7" type="ORF">ACFSW8_11950</name>
</gene>
<evidence type="ECO:0000259" key="6">
    <source>
        <dbReference type="PROSITE" id="PS50025"/>
    </source>
</evidence>
<dbReference type="InterPro" id="IPR001791">
    <property type="entry name" value="Laminin_G"/>
</dbReference>
<keyword evidence="7" id="KW-0378">Hydrolase</keyword>
<evidence type="ECO:0000256" key="1">
    <source>
        <dbReference type="ARBA" id="ARBA00000427"/>
    </source>
</evidence>
<dbReference type="InterPro" id="IPR006558">
    <property type="entry name" value="LamG-like"/>
</dbReference>
<evidence type="ECO:0000256" key="4">
    <source>
        <dbReference type="ARBA" id="ARBA00022729"/>
    </source>
</evidence>
<dbReference type="InterPro" id="IPR013320">
    <property type="entry name" value="ConA-like_dom_sf"/>
</dbReference>
<dbReference type="Pfam" id="PF13088">
    <property type="entry name" value="BNR_2"/>
    <property type="match status" value="1"/>
</dbReference>
<dbReference type="CDD" id="cd15482">
    <property type="entry name" value="Sialidase_non-viral"/>
    <property type="match status" value="1"/>
</dbReference>
<dbReference type="InterPro" id="IPR036278">
    <property type="entry name" value="Sialidase_sf"/>
</dbReference>
<evidence type="ECO:0000313" key="8">
    <source>
        <dbReference type="Proteomes" id="UP001597389"/>
    </source>
</evidence>
<dbReference type="PANTHER" id="PTHR10628">
    <property type="entry name" value="SIALIDASE"/>
    <property type="match status" value="1"/>
</dbReference>
<dbReference type="SUPFAM" id="SSF50939">
    <property type="entry name" value="Sialidases"/>
    <property type="match status" value="1"/>
</dbReference>
<proteinExistence type="inferred from homology"/>
<evidence type="ECO:0000256" key="3">
    <source>
        <dbReference type="ARBA" id="ARBA00012733"/>
    </source>
</evidence>
<evidence type="ECO:0000313" key="7">
    <source>
        <dbReference type="EMBL" id="MFD2159617.1"/>
    </source>
</evidence>
<comment type="similarity">
    <text evidence="2">Belongs to the glycosyl hydrolase 33 family.</text>
</comment>
<name>A0ABW4ZCP6_9BACT</name>
<dbReference type="InterPro" id="IPR011040">
    <property type="entry name" value="Sialidase"/>
</dbReference>
<dbReference type="EC" id="3.2.1.18" evidence="3"/>
<dbReference type="PROSITE" id="PS50025">
    <property type="entry name" value="LAM_G_DOMAIN"/>
    <property type="match status" value="1"/>
</dbReference>
<comment type="caution">
    <text evidence="7">The sequence shown here is derived from an EMBL/GenBank/DDBJ whole genome shotgun (WGS) entry which is preliminary data.</text>
</comment>
<evidence type="ECO:0000256" key="2">
    <source>
        <dbReference type="ARBA" id="ARBA00009348"/>
    </source>
</evidence>
<dbReference type="Pfam" id="PF13385">
    <property type="entry name" value="Laminin_G_3"/>
    <property type="match status" value="1"/>
</dbReference>
<dbReference type="CDD" id="cd00110">
    <property type="entry name" value="LamG"/>
    <property type="match status" value="1"/>
</dbReference>
<evidence type="ECO:0000256" key="5">
    <source>
        <dbReference type="ARBA" id="ARBA00023157"/>
    </source>
</evidence>
<keyword evidence="7" id="KW-0326">Glycosidase</keyword>
<dbReference type="GO" id="GO:0004308">
    <property type="term" value="F:exo-alpha-sialidase activity"/>
    <property type="evidence" value="ECO:0007669"/>
    <property type="project" value="UniProtKB-EC"/>
</dbReference>
<dbReference type="RefSeq" id="WP_377178332.1">
    <property type="nucleotide sequence ID" value="NZ_JBHUJB010000048.1"/>
</dbReference>
<dbReference type="Gene3D" id="2.120.10.10">
    <property type="match status" value="1"/>
</dbReference>
<organism evidence="7 8">
    <name type="scientific">Rubritalea tangerina</name>
    <dbReference type="NCBI Taxonomy" id="430798"/>
    <lineage>
        <taxon>Bacteria</taxon>
        <taxon>Pseudomonadati</taxon>
        <taxon>Verrucomicrobiota</taxon>
        <taxon>Verrucomicrobiia</taxon>
        <taxon>Verrucomicrobiales</taxon>
        <taxon>Rubritaleaceae</taxon>
        <taxon>Rubritalea</taxon>
    </lineage>
</organism>
<dbReference type="EMBL" id="JBHUJB010000048">
    <property type="protein sequence ID" value="MFD2159617.1"/>
    <property type="molecule type" value="Genomic_DNA"/>
</dbReference>
<keyword evidence="4" id="KW-0732">Signal</keyword>
<keyword evidence="8" id="KW-1185">Reference proteome</keyword>
<protein>
    <recommendedName>
        <fullName evidence="3">exo-alpha-sialidase</fullName>
        <ecNumber evidence="3">3.2.1.18</ecNumber>
    </recommendedName>
</protein>
<dbReference type="SMART" id="SM00560">
    <property type="entry name" value="LamGL"/>
    <property type="match status" value="1"/>
</dbReference>
<feature type="domain" description="Laminin G" evidence="6">
    <location>
        <begin position="423"/>
        <end position="580"/>
    </location>
</feature>
<reference evidence="8" key="1">
    <citation type="journal article" date="2019" name="Int. J. Syst. Evol. Microbiol.">
        <title>The Global Catalogue of Microorganisms (GCM) 10K type strain sequencing project: providing services to taxonomists for standard genome sequencing and annotation.</title>
        <authorList>
            <consortium name="The Broad Institute Genomics Platform"/>
            <consortium name="The Broad Institute Genome Sequencing Center for Infectious Disease"/>
            <person name="Wu L."/>
            <person name="Ma J."/>
        </authorList>
    </citation>
    <scope>NUCLEOTIDE SEQUENCE [LARGE SCALE GENOMIC DNA]</scope>
    <source>
        <strain evidence="8">CCUG 57942</strain>
    </source>
</reference>
<accession>A0ABW4ZCP6</accession>
<comment type="catalytic activity">
    <reaction evidence="1">
        <text>Hydrolysis of alpha-(2-&gt;3)-, alpha-(2-&gt;6)-, alpha-(2-&gt;8)- glycosidic linkages of terminal sialic acid residues in oligosaccharides, glycoproteins, glycolipids, colominic acid and synthetic substrates.</text>
        <dbReference type="EC" id="3.2.1.18"/>
    </reaction>
</comment>
<dbReference type="SMART" id="SM00282">
    <property type="entry name" value="LamG"/>
    <property type="match status" value="1"/>
</dbReference>
<dbReference type="Proteomes" id="UP001597389">
    <property type="component" value="Unassembled WGS sequence"/>
</dbReference>
<dbReference type="InterPro" id="IPR026856">
    <property type="entry name" value="Sialidase_fam"/>
</dbReference>
<dbReference type="PANTHER" id="PTHR10628:SF30">
    <property type="entry name" value="EXO-ALPHA-SIALIDASE"/>
    <property type="match status" value="1"/>
</dbReference>
<dbReference type="SUPFAM" id="SSF49899">
    <property type="entry name" value="Concanavalin A-like lectins/glucanases"/>
    <property type="match status" value="1"/>
</dbReference>